<evidence type="ECO:0000256" key="5">
    <source>
        <dbReference type="ARBA" id="ARBA00022485"/>
    </source>
</evidence>
<evidence type="ECO:0000256" key="9">
    <source>
        <dbReference type="ARBA" id="ARBA00023004"/>
    </source>
</evidence>
<dbReference type="GO" id="GO:0051539">
    <property type="term" value="F:4 iron, 4 sulfur cluster binding"/>
    <property type="evidence" value="ECO:0007669"/>
    <property type="project" value="UniProtKB-KW"/>
</dbReference>
<keyword evidence="10" id="KW-0411">Iron-sulfur</keyword>
<dbReference type="Pfam" id="PF03167">
    <property type="entry name" value="UDG"/>
    <property type="match status" value="1"/>
</dbReference>
<keyword evidence="6" id="KW-0479">Metal-binding</keyword>
<organism evidence="14 15">
    <name type="scientific">Parasutterella excrementihominis YIT 11859</name>
    <dbReference type="NCBI Taxonomy" id="762966"/>
    <lineage>
        <taxon>Bacteria</taxon>
        <taxon>Pseudomonadati</taxon>
        <taxon>Pseudomonadota</taxon>
        <taxon>Betaproteobacteria</taxon>
        <taxon>Burkholderiales</taxon>
        <taxon>Sutterellaceae</taxon>
        <taxon>Parasutterella</taxon>
    </lineage>
</organism>
<keyword evidence="11" id="KW-0234">DNA repair</keyword>
<evidence type="ECO:0000256" key="3">
    <source>
        <dbReference type="ARBA" id="ARBA00012030"/>
    </source>
</evidence>
<dbReference type="EMBL" id="AFBP01000084">
    <property type="protein sequence ID" value="EGG51694.1"/>
    <property type="molecule type" value="Genomic_DNA"/>
</dbReference>
<feature type="region of interest" description="Disordered" evidence="12">
    <location>
        <begin position="39"/>
        <end position="124"/>
    </location>
</feature>
<dbReference type="eggNOG" id="COG1573">
    <property type="taxonomic scope" value="Bacteria"/>
</dbReference>
<dbReference type="InterPro" id="IPR036895">
    <property type="entry name" value="Uracil-DNA_glycosylase-like_sf"/>
</dbReference>
<name>F3QMU0_9BURK</name>
<dbReference type="PANTHER" id="PTHR33693">
    <property type="entry name" value="TYPE-5 URACIL-DNA GLYCOSYLASE"/>
    <property type="match status" value="1"/>
</dbReference>
<dbReference type="AlphaFoldDB" id="F3QMU0"/>
<dbReference type="Gene3D" id="3.40.470.10">
    <property type="entry name" value="Uracil-DNA glycosylase-like domain"/>
    <property type="match status" value="1"/>
</dbReference>
<accession>F3QMU0</accession>
<comment type="caution">
    <text evidence="14">The sequence shown here is derived from an EMBL/GenBank/DDBJ whole genome shotgun (WGS) entry which is preliminary data.</text>
</comment>
<dbReference type="InterPro" id="IPR005273">
    <property type="entry name" value="Ura-DNA_glyco_family4"/>
</dbReference>
<dbReference type="PANTHER" id="PTHR33693:SF1">
    <property type="entry name" value="TYPE-4 URACIL-DNA GLYCOSYLASE"/>
    <property type="match status" value="1"/>
</dbReference>
<protein>
    <recommendedName>
        <fullName evidence="4">Type-4 uracil-DNA glycosylase</fullName>
        <ecNumber evidence="3">3.2.2.27</ecNumber>
    </recommendedName>
</protein>
<evidence type="ECO:0000313" key="15">
    <source>
        <dbReference type="Proteomes" id="UP000005156"/>
    </source>
</evidence>
<evidence type="ECO:0000256" key="12">
    <source>
        <dbReference type="SAM" id="MobiDB-lite"/>
    </source>
</evidence>
<keyword evidence="8" id="KW-0378">Hydrolase</keyword>
<dbReference type="Proteomes" id="UP000005156">
    <property type="component" value="Unassembled WGS sequence"/>
</dbReference>
<dbReference type="SUPFAM" id="SSF52141">
    <property type="entry name" value="Uracil-DNA glycosylase-like"/>
    <property type="match status" value="1"/>
</dbReference>
<gene>
    <name evidence="14" type="ORF">HMPREF9439_02269</name>
</gene>
<evidence type="ECO:0000256" key="7">
    <source>
        <dbReference type="ARBA" id="ARBA00022763"/>
    </source>
</evidence>
<keyword evidence="5" id="KW-0004">4Fe-4S</keyword>
<evidence type="ECO:0000256" key="1">
    <source>
        <dbReference type="ARBA" id="ARBA00001400"/>
    </source>
</evidence>
<evidence type="ECO:0000256" key="6">
    <source>
        <dbReference type="ARBA" id="ARBA00022723"/>
    </source>
</evidence>
<evidence type="ECO:0000256" key="11">
    <source>
        <dbReference type="ARBA" id="ARBA00023204"/>
    </source>
</evidence>
<dbReference type="GO" id="GO:0046872">
    <property type="term" value="F:metal ion binding"/>
    <property type="evidence" value="ECO:0007669"/>
    <property type="project" value="UniProtKB-KW"/>
</dbReference>
<keyword evidence="15" id="KW-1185">Reference proteome</keyword>
<keyword evidence="7" id="KW-0227">DNA damage</keyword>
<reference evidence="14 15" key="1">
    <citation type="submission" date="2011-02" db="EMBL/GenBank/DDBJ databases">
        <authorList>
            <person name="Weinstock G."/>
            <person name="Sodergren E."/>
            <person name="Clifton S."/>
            <person name="Fulton L."/>
            <person name="Fulton B."/>
            <person name="Courtney L."/>
            <person name="Fronick C."/>
            <person name="Harrison M."/>
            <person name="Strong C."/>
            <person name="Farmer C."/>
            <person name="Delahaunty K."/>
            <person name="Markovic C."/>
            <person name="Hall O."/>
            <person name="Minx P."/>
            <person name="Tomlinson C."/>
            <person name="Mitreva M."/>
            <person name="Hou S."/>
            <person name="Chen J."/>
            <person name="Wollam A."/>
            <person name="Pepin K.H."/>
            <person name="Johnson M."/>
            <person name="Bhonagiri V."/>
            <person name="Zhang X."/>
            <person name="Suruliraj S."/>
            <person name="Warren W."/>
            <person name="Chinwalla A."/>
            <person name="Mardis E.R."/>
            <person name="Wilson R.K."/>
        </authorList>
    </citation>
    <scope>NUCLEOTIDE SEQUENCE [LARGE SCALE GENOMIC DNA]</scope>
    <source>
        <strain evidence="14 15">YIT 11859</strain>
    </source>
</reference>
<dbReference type="InterPro" id="IPR051536">
    <property type="entry name" value="UDG_Type-4/5"/>
</dbReference>
<feature type="compositionally biased region" description="Polar residues" evidence="12">
    <location>
        <begin position="70"/>
        <end position="96"/>
    </location>
</feature>
<evidence type="ECO:0000313" key="14">
    <source>
        <dbReference type="EMBL" id="EGG51694.1"/>
    </source>
</evidence>
<feature type="domain" description="Uracil-DNA glycosylase-like" evidence="13">
    <location>
        <begin position="166"/>
        <end position="317"/>
    </location>
</feature>
<dbReference type="GO" id="GO:0006281">
    <property type="term" value="P:DNA repair"/>
    <property type="evidence" value="ECO:0007669"/>
    <property type="project" value="UniProtKB-KW"/>
</dbReference>
<dbReference type="SMART" id="SM00986">
    <property type="entry name" value="UDG"/>
    <property type="match status" value="1"/>
</dbReference>
<keyword evidence="9" id="KW-0408">Iron</keyword>
<comment type="catalytic activity">
    <reaction evidence="1">
        <text>Hydrolyzes single-stranded DNA or mismatched double-stranded DNA and polynucleotides, releasing free uracil.</text>
        <dbReference type="EC" id="3.2.2.27"/>
    </reaction>
</comment>
<dbReference type="CDD" id="cd10030">
    <property type="entry name" value="UDG-F4_TTUDGA_SPO1dp_like"/>
    <property type="match status" value="1"/>
</dbReference>
<dbReference type="OrthoDB" id="5290748at2"/>
<evidence type="ECO:0000256" key="2">
    <source>
        <dbReference type="ARBA" id="ARBA00006521"/>
    </source>
</evidence>
<evidence type="ECO:0000256" key="4">
    <source>
        <dbReference type="ARBA" id="ARBA00019403"/>
    </source>
</evidence>
<feature type="compositionally biased region" description="Low complexity" evidence="12">
    <location>
        <begin position="39"/>
        <end position="69"/>
    </location>
</feature>
<proteinExistence type="inferred from homology"/>
<dbReference type="GeneID" id="43349575"/>
<evidence type="ECO:0000259" key="13">
    <source>
        <dbReference type="SMART" id="SM00986"/>
    </source>
</evidence>
<dbReference type="NCBIfam" id="TIGR00758">
    <property type="entry name" value="UDG_fam4"/>
    <property type="match status" value="1"/>
</dbReference>
<dbReference type="EC" id="3.2.2.27" evidence="3"/>
<dbReference type="HOGENOM" id="CLU_044815_1_0_4"/>
<dbReference type="RefSeq" id="WP_008864820.1">
    <property type="nucleotide sequence ID" value="NZ_GL883754.1"/>
</dbReference>
<comment type="similarity">
    <text evidence="2">Belongs to the uracil-DNA glycosylase (UDG) superfamily. Type 4 (UDGa) family.</text>
</comment>
<sequence>MLDQRKSEIWKALGIGPQWIERDELAKLAKAAKEAVKAKAQAAAVSPNSQPQAPTSAAASASSFANRAPQTSEVVTKPVASTSATTPSRVTSSISDRNAPPPRSARPEPAAKPAYRSASEARGVRPEAYTEARIHQIATADWQTLKQLVQDCRACEISSSRLHPVFGQGYPPCRLMLIGEAPGAEEDRLGQPFVGPSGKLLDKILEAAKLDREKDLCIFNTLKCRPPLNATPEKAETMACRPFLERQIELIDPEVIVAMGKPAASWFFPDLKTLNPYRGKVHNLTVQGKPRKVIVTYHPSYLLRSPQEKRKAWLDWCLILDTLS</sequence>
<evidence type="ECO:0000256" key="8">
    <source>
        <dbReference type="ARBA" id="ARBA00022801"/>
    </source>
</evidence>
<dbReference type="SMART" id="SM00987">
    <property type="entry name" value="UreE_C"/>
    <property type="match status" value="1"/>
</dbReference>
<dbReference type="InterPro" id="IPR005122">
    <property type="entry name" value="Uracil-DNA_glycosylase-like"/>
</dbReference>
<evidence type="ECO:0000256" key="10">
    <source>
        <dbReference type="ARBA" id="ARBA00023014"/>
    </source>
</evidence>
<dbReference type="GO" id="GO:0004844">
    <property type="term" value="F:uracil DNA N-glycosylase activity"/>
    <property type="evidence" value="ECO:0007669"/>
    <property type="project" value="UniProtKB-EC"/>
</dbReference>